<dbReference type="EMBL" id="MN739664">
    <property type="protein sequence ID" value="QHT19271.1"/>
    <property type="molecule type" value="Genomic_DNA"/>
</dbReference>
<feature type="coiled-coil region" evidence="1">
    <location>
        <begin position="336"/>
        <end position="363"/>
    </location>
</feature>
<evidence type="ECO:0000256" key="1">
    <source>
        <dbReference type="SAM" id="Coils"/>
    </source>
</evidence>
<accession>A0A6C0DS00</accession>
<reference evidence="2" key="1">
    <citation type="journal article" date="2020" name="Nature">
        <title>Giant virus diversity and host interactions through global metagenomics.</title>
        <authorList>
            <person name="Schulz F."/>
            <person name="Roux S."/>
            <person name="Paez-Espino D."/>
            <person name="Jungbluth S."/>
            <person name="Walsh D.A."/>
            <person name="Denef V.J."/>
            <person name="McMahon K.D."/>
            <person name="Konstantinidis K.T."/>
            <person name="Eloe-Fadrosh E.A."/>
            <person name="Kyrpides N.C."/>
            <person name="Woyke T."/>
        </authorList>
    </citation>
    <scope>NUCLEOTIDE SEQUENCE</scope>
    <source>
        <strain evidence="2">GVMAG-M-3300023174-57</strain>
    </source>
</reference>
<proteinExistence type="predicted"/>
<protein>
    <submittedName>
        <fullName evidence="2">Uncharacterized protein</fullName>
    </submittedName>
</protein>
<organism evidence="2">
    <name type="scientific">viral metagenome</name>
    <dbReference type="NCBI Taxonomy" id="1070528"/>
    <lineage>
        <taxon>unclassified sequences</taxon>
        <taxon>metagenomes</taxon>
        <taxon>organismal metagenomes</taxon>
    </lineage>
</organism>
<keyword evidence="1" id="KW-0175">Coiled coil</keyword>
<evidence type="ECO:0000313" key="2">
    <source>
        <dbReference type="EMBL" id="QHT19271.1"/>
    </source>
</evidence>
<sequence length="379" mass="41892">MSASGKKTICGYDWNDVYSALFRSIGNGDMNRAQRWAAELLCSETGVSRLEAVLLAAWGEHVGAAQAKWPAVWHAQIATLRSEFIRAGGDSRTFRNNPTIRNKIAECVGYLVVSAKRPRPAMPKQTDIYKEADVIKARLAGGGASHDQVSTGRVWDTREDAPTMRTLGNELESAIRTGQATRALFWIVWILTLDGQKTHPVIKERAPATCTGKTRKSLCWYILALLDDMAVNGLDLHNSVHQTIELTKTVWMRLGSRYRKDLLGTIVVLLCERVRSGPIEVRLPHETIDTKPVRAAIEDIDSIYEELARDIKTVPTVVPGTGTAAAAEPVTTAASALKIQRAAKKAEKEAKAARANMSNTKMEQTYKTMRQLYGMDDED</sequence>
<name>A0A6C0DS00_9ZZZZ</name>
<dbReference type="AlphaFoldDB" id="A0A6C0DS00"/>